<evidence type="ECO:0008006" key="4">
    <source>
        <dbReference type="Google" id="ProtNLM"/>
    </source>
</evidence>
<reference evidence="3" key="1">
    <citation type="submission" date="2016-11" db="EMBL/GenBank/DDBJ databases">
        <authorList>
            <person name="Varghese N."/>
            <person name="Submissions S."/>
        </authorList>
    </citation>
    <scope>NUCLEOTIDE SEQUENCE [LARGE SCALE GENOMIC DNA]</scope>
    <source>
        <strain evidence="3">DSM 27623</strain>
    </source>
</reference>
<proteinExistence type="predicted"/>
<organism evidence="2 3">
    <name type="scientific">Epilithonimonas zeae</name>
    <dbReference type="NCBI Taxonomy" id="1416779"/>
    <lineage>
        <taxon>Bacteria</taxon>
        <taxon>Pseudomonadati</taxon>
        <taxon>Bacteroidota</taxon>
        <taxon>Flavobacteriia</taxon>
        <taxon>Flavobacteriales</taxon>
        <taxon>Weeksellaceae</taxon>
        <taxon>Chryseobacterium group</taxon>
        <taxon>Epilithonimonas</taxon>
    </lineage>
</organism>
<sequence length="163" mass="18270">MGLSGLGIFHTIIGIIAIAAAIIAFVKQGKIDLKKLTGKIYFYCTLVTSLTSLGLLKHGFNPGHVFSLFIVILIVVAFYLSEKKSNNHKARYFENFLLSFSFFLSFVPTVNETFTRVPIGHPLAKAPTDPIIAKTLLFFFILFIAGSVYQFRKQRTINKTEMN</sequence>
<keyword evidence="1" id="KW-1133">Transmembrane helix</keyword>
<evidence type="ECO:0000313" key="3">
    <source>
        <dbReference type="Proteomes" id="UP000185207"/>
    </source>
</evidence>
<keyword evidence="3" id="KW-1185">Reference proteome</keyword>
<feature type="transmembrane region" description="Helical" evidence="1">
    <location>
        <begin position="62"/>
        <end position="80"/>
    </location>
</feature>
<keyword evidence="1" id="KW-0472">Membrane</keyword>
<dbReference type="RefSeq" id="WP_074235408.1">
    <property type="nucleotide sequence ID" value="NZ_FSRK01000001.1"/>
</dbReference>
<evidence type="ECO:0000313" key="2">
    <source>
        <dbReference type="EMBL" id="SIO16606.1"/>
    </source>
</evidence>
<keyword evidence="1" id="KW-0812">Transmembrane</keyword>
<gene>
    <name evidence="2" type="ORF">SAMN05444409_2344</name>
</gene>
<feature type="transmembrane region" description="Helical" evidence="1">
    <location>
        <begin position="6"/>
        <end position="26"/>
    </location>
</feature>
<evidence type="ECO:0000256" key="1">
    <source>
        <dbReference type="SAM" id="Phobius"/>
    </source>
</evidence>
<name>A0A1N6HA20_9FLAO</name>
<protein>
    <recommendedName>
        <fullName evidence="4">DUF2306 domain-containing protein</fullName>
    </recommendedName>
</protein>
<feature type="transmembrane region" description="Helical" evidence="1">
    <location>
        <begin position="38"/>
        <end position="56"/>
    </location>
</feature>
<dbReference type="Proteomes" id="UP000185207">
    <property type="component" value="Unassembled WGS sequence"/>
</dbReference>
<dbReference type="EMBL" id="FSRK01000001">
    <property type="protein sequence ID" value="SIO16606.1"/>
    <property type="molecule type" value="Genomic_DNA"/>
</dbReference>
<dbReference type="STRING" id="1416779.SAMN05444409_2344"/>
<dbReference type="AlphaFoldDB" id="A0A1N6HA20"/>
<dbReference type="OrthoDB" id="713921at2"/>
<accession>A0A1N6HA20</accession>
<feature type="transmembrane region" description="Helical" evidence="1">
    <location>
        <begin position="92"/>
        <end position="111"/>
    </location>
</feature>
<feature type="transmembrane region" description="Helical" evidence="1">
    <location>
        <begin position="131"/>
        <end position="149"/>
    </location>
</feature>